<sequence length="106" mass="11216">MPPKMKKAMAGLVMGKGALAAAIAEATETDKKTAAKVLETLAAIATQEVKKNAKFTIPGLVMIKTRKKPATKAGKREMFGKVCIVKAKPAKTVVKAFAAKALKDEF</sequence>
<reference evidence="2" key="1">
    <citation type="submission" date="2023-10" db="EMBL/GenBank/DDBJ databases">
        <authorList>
            <person name="Chen Y."/>
            <person name="Shah S."/>
            <person name="Dougan E. K."/>
            <person name="Thang M."/>
            <person name="Chan C."/>
        </authorList>
    </citation>
    <scope>NUCLEOTIDE SEQUENCE [LARGE SCALE GENOMIC DNA]</scope>
</reference>
<organism evidence="2 3">
    <name type="scientific">Prorocentrum cordatum</name>
    <dbReference type="NCBI Taxonomy" id="2364126"/>
    <lineage>
        <taxon>Eukaryota</taxon>
        <taxon>Sar</taxon>
        <taxon>Alveolata</taxon>
        <taxon>Dinophyceae</taxon>
        <taxon>Prorocentrales</taxon>
        <taxon>Prorocentraceae</taxon>
        <taxon>Prorocentrum</taxon>
    </lineage>
</organism>
<dbReference type="InterPro" id="IPR010992">
    <property type="entry name" value="IHF-like_DNA-bd_dom_sf"/>
</dbReference>
<feature type="chain" id="PRO_5046145674" description="Major basic nuclear protein" evidence="1">
    <location>
        <begin position="21"/>
        <end position="106"/>
    </location>
</feature>
<evidence type="ECO:0000313" key="2">
    <source>
        <dbReference type="EMBL" id="CAK0893420.1"/>
    </source>
</evidence>
<comment type="caution">
    <text evidence="2">The sequence shown here is derived from an EMBL/GenBank/DDBJ whole genome shotgun (WGS) entry which is preliminary data.</text>
</comment>
<dbReference type="Gene3D" id="4.10.520.10">
    <property type="entry name" value="IHF-like DNA-binding proteins"/>
    <property type="match status" value="1"/>
</dbReference>
<dbReference type="InterPro" id="IPR000119">
    <property type="entry name" value="Hist_DNA-bd"/>
</dbReference>
<dbReference type="EMBL" id="CAUYUJ010019747">
    <property type="protein sequence ID" value="CAK0893420.1"/>
    <property type="molecule type" value="Genomic_DNA"/>
</dbReference>
<name>A0ABN9X2B0_9DINO</name>
<keyword evidence="3" id="KW-1185">Reference proteome</keyword>
<proteinExistence type="predicted"/>
<evidence type="ECO:0008006" key="4">
    <source>
        <dbReference type="Google" id="ProtNLM"/>
    </source>
</evidence>
<feature type="signal peptide" evidence="1">
    <location>
        <begin position="1"/>
        <end position="20"/>
    </location>
</feature>
<dbReference type="Proteomes" id="UP001189429">
    <property type="component" value="Unassembled WGS sequence"/>
</dbReference>
<protein>
    <recommendedName>
        <fullName evidence="4">Major basic nuclear protein</fullName>
    </recommendedName>
</protein>
<dbReference type="Pfam" id="PF00216">
    <property type="entry name" value="Bac_DNA_binding"/>
    <property type="match status" value="1"/>
</dbReference>
<dbReference type="SUPFAM" id="SSF47729">
    <property type="entry name" value="IHF-like DNA-binding proteins"/>
    <property type="match status" value="1"/>
</dbReference>
<accession>A0ABN9X2B0</accession>
<evidence type="ECO:0000313" key="3">
    <source>
        <dbReference type="Proteomes" id="UP001189429"/>
    </source>
</evidence>
<keyword evidence="1" id="KW-0732">Signal</keyword>
<gene>
    <name evidence="2" type="ORF">PCOR1329_LOCUS72755</name>
</gene>
<evidence type="ECO:0000256" key="1">
    <source>
        <dbReference type="SAM" id="SignalP"/>
    </source>
</evidence>